<dbReference type="GO" id="GO:0016491">
    <property type="term" value="F:oxidoreductase activity"/>
    <property type="evidence" value="ECO:0007669"/>
    <property type="project" value="UniProtKB-KW"/>
</dbReference>
<feature type="chain" id="PRO_5015541928" description="FAD-binding PCMH-type domain-containing protein" evidence="6">
    <location>
        <begin position="23"/>
        <end position="474"/>
    </location>
</feature>
<dbReference type="OrthoDB" id="415825at2759"/>
<dbReference type="Gene3D" id="3.30.465.10">
    <property type="match status" value="1"/>
</dbReference>
<dbReference type="InterPro" id="IPR050416">
    <property type="entry name" value="FAD-linked_Oxidoreductase"/>
</dbReference>
<dbReference type="PANTHER" id="PTHR42973">
    <property type="entry name" value="BINDING OXIDOREDUCTASE, PUTATIVE (AFU_ORTHOLOGUE AFUA_1G17690)-RELATED"/>
    <property type="match status" value="1"/>
</dbReference>
<proteinExistence type="inferred from homology"/>
<dbReference type="STRING" id="2025994.A0A2T3A282"/>
<name>A0A2T3A282_9PEZI</name>
<protein>
    <recommendedName>
        <fullName evidence="7">FAD-binding PCMH-type domain-containing protein</fullName>
    </recommendedName>
</protein>
<dbReference type="Pfam" id="PF01565">
    <property type="entry name" value="FAD_binding_4"/>
    <property type="match status" value="1"/>
</dbReference>
<dbReference type="SUPFAM" id="SSF56176">
    <property type="entry name" value="FAD-binding/transporter-associated domain-like"/>
    <property type="match status" value="1"/>
</dbReference>
<evidence type="ECO:0000256" key="5">
    <source>
        <dbReference type="ARBA" id="ARBA00023002"/>
    </source>
</evidence>
<keyword evidence="9" id="KW-1185">Reference proteome</keyword>
<dbReference type="GO" id="GO:0071949">
    <property type="term" value="F:FAD binding"/>
    <property type="evidence" value="ECO:0007669"/>
    <property type="project" value="InterPro"/>
</dbReference>
<gene>
    <name evidence="8" type="ORF">BD289DRAFT_439006</name>
</gene>
<evidence type="ECO:0000313" key="9">
    <source>
        <dbReference type="Proteomes" id="UP000241462"/>
    </source>
</evidence>
<feature type="signal peptide" evidence="6">
    <location>
        <begin position="1"/>
        <end position="22"/>
    </location>
</feature>
<organism evidence="8 9">
    <name type="scientific">Coniella lustricola</name>
    <dbReference type="NCBI Taxonomy" id="2025994"/>
    <lineage>
        <taxon>Eukaryota</taxon>
        <taxon>Fungi</taxon>
        <taxon>Dikarya</taxon>
        <taxon>Ascomycota</taxon>
        <taxon>Pezizomycotina</taxon>
        <taxon>Sordariomycetes</taxon>
        <taxon>Sordariomycetidae</taxon>
        <taxon>Diaporthales</taxon>
        <taxon>Schizoparmaceae</taxon>
        <taxon>Coniella</taxon>
    </lineage>
</organism>
<keyword evidence="5" id="KW-0560">Oxidoreductase</keyword>
<keyword evidence="3 6" id="KW-0732">Signal</keyword>
<dbReference type="Pfam" id="PF08031">
    <property type="entry name" value="BBE"/>
    <property type="match status" value="1"/>
</dbReference>
<dbReference type="InterPro" id="IPR012951">
    <property type="entry name" value="BBE"/>
</dbReference>
<dbReference type="InterPro" id="IPR006094">
    <property type="entry name" value="Oxid_FAD_bind_N"/>
</dbReference>
<evidence type="ECO:0000256" key="4">
    <source>
        <dbReference type="ARBA" id="ARBA00022827"/>
    </source>
</evidence>
<dbReference type="InParanoid" id="A0A2T3A282"/>
<dbReference type="PROSITE" id="PS51387">
    <property type="entry name" value="FAD_PCMH"/>
    <property type="match status" value="1"/>
</dbReference>
<keyword evidence="4" id="KW-0274">FAD</keyword>
<accession>A0A2T3A282</accession>
<evidence type="ECO:0000256" key="2">
    <source>
        <dbReference type="ARBA" id="ARBA00022630"/>
    </source>
</evidence>
<reference evidence="8 9" key="1">
    <citation type="journal article" date="2018" name="Mycol. Prog.">
        <title>Coniella lustricola, a new species from submerged detritus.</title>
        <authorList>
            <person name="Raudabaugh D.B."/>
            <person name="Iturriaga T."/>
            <person name="Carver A."/>
            <person name="Mondo S."/>
            <person name="Pangilinan J."/>
            <person name="Lipzen A."/>
            <person name="He G."/>
            <person name="Amirebrahimi M."/>
            <person name="Grigoriev I.V."/>
            <person name="Miller A.N."/>
        </authorList>
    </citation>
    <scope>NUCLEOTIDE SEQUENCE [LARGE SCALE GENOMIC DNA]</scope>
    <source>
        <strain evidence="8 9">B22-T-1</strain>
    </source>
</reference>
<sequence>MRINTVMAHKFLTLFSTFNATAIFGPYVSPGTEIATYGDTDFEDVVTARWSAWAEPTFQAAIKPATEIDLQNIVTIAANLSIPFLAVNTGHGTGLGYGNVANALNINLGNFNSVTVDADNNLLIAGGGVNFGDVFPVLYDAGKELQTGNSECVGLVGATIGGGIGALQGLHGLILDALVSVRIITASGSLVTASATENPDLFWAIRGAGANFGIITEATYTLHDQTNNGYVSLGEFVFPGSLNGSLWEILHTFDDYLPPNLALIISGGFNHTINSAYVTAGVIYFGPLAEAQAYFDQFIALGPVSQVVLNTTTLAMYDLLSATACTDGERHNDYTLGFNQTDVLTYTEVFGTWADFAAANPNYAGQLTFQRYSNEAMLQVPSNETSYPWRDIKTYLLLDNTYTDAALDTAVDDISKKIRSTLEATSGFGRLQVYVNYDHGDEGVKAKYGSSVERLQALKAKWDPHNLFGIPNPV</sequence>
<comment type="similarity">
    <text evidence="1">Belongs to the oxygen-dependent FAD-linked oxidoreductase family.</text>
</comment>
<dbReference type="EMBL" id="KZ678501">
    <property type="protein sequence ID" value="PSR81481.1"/>
    <property type="molecule type" value="Genomic_DNA"/>
</dbReference>
<dbReference type="InterPro" id="IPR016169">
    <property type="entry name" value="FAD-bd_PCMH_sub2"/>
</dbReference>
<dbReference type="InterPro" id="IPR036318">
    <property type="entry name" value="FAD-bd_PCMH-like_sf"/>
</dbReference>
<feature type="domain" description="FAD-binding PCMH-type" evidence="7">
    <location>
        <begin position="54"/>
        <end position="225"/>
    </location>
</feature>
<keyword evidence="2" id="KW-0285">Flavoprotein</keyword>
<evidence type="ECO:0000313" key="8">
    <source>
        <dbReference type="EMBL" id="PSR81481.1"/>
    </source>
</evidence>
<evidence type="ECO:0000256" key="3">
    <source>
        <dbReference type="ARBA" id="ARBA00022729"/>
    </source>
</evidence>
<dbReference type="PANTHER" id="PTHR42973:SF32">
    <property type="entry name" value="FAD-LINKED OXIDOREDUCTASE AFOF"/>
    <property type="match status" value="1"/>
</dbReference>
<evidence type="ECO:0000259" key="7">
    <source>
        <dbReference type="PROSITE" id="PS51387"/>
    </source>
</evidence>
<dbReference type="AlphaFoldDB" id="A0A2T3A282"/>
<evidence type="ECO:0000256" key="1">
    <source>
        <dbReference type="ARBA" id="ARBA00005466"/>
    </source>
</evidence>
<evidence type="ECO:0000256" key="6">
    <source>
        <dbReference type="SAM" id="SignalP"/>
    </source>
</evidence>
<dbReference type="Proteomes" id="UP000241462">
    <property type="component" value="Unassembled WGS sequence"/>
</dbReference>
<dbReference type="InterPro" id="IPR016166">
    <property type="entry name" value="FAD-bd_PCMH"/>
</dbReference>
<dbReference type="Gene3D" id="3.40.462.20">
    <property type="match status" value="1"/>
</dbReference>